<sequence length="68" mass="7214">MSLIDLSPQVCSRLLKSPFSGGLTIQVIAPFISNVFAALITVLTVLLVIEFLLSLSAAMMNYSPGNGE</sequence>
<dbReference type="AlphaFoldDB" id="A0A2U3RM25"/>
<keyword evidence="1" id="KW-0472">Membrane</keyword>
<reference evidence="3" key="1">
    <citation type="submission" date="2018-03" db="EMBL/GenBank/DDBJ databases">
        <authorList>
            <person name="Batty M. E."/>
            <person name="Batty M E."/>
        </authorList>
    </citation>
    <scope>NUCLEOTIDE SEQUENCE [LARGE SCALE GENOMIC DNA]</scope>
</reference>
<organism evidence="2 3">
    <name type="scientific">Orientia tsutsugamushi</name>
    <name type="common">Rickettsia tsutsugamushi</name>
    <dbReference type="NCBI Taxonomy" id="784"/>
    <lineage>
        <taxon>Bacteria</taxon>
        <taxon>Pseudomonadati</taxon>
        <taxon>Pseudomonadota</taxon>
        <taxon>Alphaproteobacteria</taxon>
        <taxon>Rickettsiales</taxon>
        <taxon>Rickettsiaceae</taxon>
        <taxon>Rickettsieae</taxon>
        <taxon>Orientia</taxon>
    </lineage>
</organism>
<keyword evidence="1" id="KW-1133">Transmembrane helix</keyword>
<accession>A0A2U3RM25</accession>
<evidence type="ECO:0000313" key="3">
    <source>
        <dbReference type="Proteomes" id="UP000245243"/>
    </source>
</evidence>
<name>A0A2U3RM25_ORITS</name>
<evidence type="ECO:0000313" key="2">
    <source>
        <dbReference type="EMBL" id="SPR14291.1"/>
    </source>
</evidence>
<feature type="transmembrane region" description="Helical" evidence="1">
    <location>
        <begin position="27"/>
        <end position="53"/>
    </location>
</feature>
<dbReference type="RefSeq" id="WP_064612569.1">
    <property type="nucleotide sequence ID" value="NZ_LS398548.1"/>
</dbReference>
<dbReference type="Proteomes" id="UP000245243">
    <property type="component" value="Chromosome I"/>
</dbReference>
<gene>
    <name evidence="2" type="ORF">KARP_00154</name>
</gene>
<protein>
    <submittedName>
        <fullName evidence="2">Uncharacterized protein</fullName>
    </submittedName>
</protein>
<dbReference type="EMBL" id="LS398548">
    <property type="protein sequence ID" value="SPR14291.1"/>
    <property type="molecule type" value="Genomic_DNA"/>
</dbReference>
<proteinExistence type="predicted"/>
<evidence type="ECO:0000256" key="1">
    <source>
        <dbReference type="SAM" id="Phobius"/>
    </source>
</evidence>
<keyword evidence="1" id="KW-0812">Transmembrane</keyword>